<name>A0ABW0U638_9BACI</name>
<dbReference type="SUPFAM" id="SSF54001">
    <property type="entry name" value="Cysteine proteinases"/>
    <property type="match status" value="1"/>
</dbReference>
<accession>A0ABW0U638</accession>
<dbReference type="InterPro" id="IPR053710">
    <property type="entry name" value="Arylamine_NAT_domain_sf"/>
</dbReference>
<organism evidence="3 4">
    <name type="scientific">Aliibacillus thermotolerans</name>
    <dbReference type="NCBI Taxonomy" id="1834418"/>
    <lineage>
        <taxon>Bacteria</taxon>
        <taxon>Bacillati</taxon>
        <taxon>Bacillota</taxon>
        <taxon>Bacilli</taxon>
        <taxon>Bacillales</taxon>
        <taxon>Bacillaceae</taxon>
        <taxon>Aliibacillus</taxon>
    </lineage>
</organism>
<dbReference type="EMBL" id="JBHSPF010000018">
    <property type="protein sequence ID" value="MFC5628232.1"/>
    <property type="molecule type" value="Genomic_DNA"/>
</dbReference>
<keyword evidence="4" id="KW-1185">Reference proteome</keyword>
<dbReference type="Gene3D" id="3.30.2140.20">
    <property type="match status" value="1"/>
</dbReference>
<sequence length="258" mass="30283">MHDLNMLFRERINDSQKEKMTFDHLNTVLEKTSKTIPFENLSIIEGRAEKITKENLINKILDRREGGLCYELNPIMYLFLKENGFHPSLVLGNVYDEEKQQWSATGKTHVANLINYHEEIYLIDVGFGGNVPLRPVPLNGKSVVSSNGEFRIEKENTPYGDYIFYMKLKHRHDDWKIGYTFDSKNPVIRLEELNHIQKIIQEDEESDFNKKVLINILTDQGSMTLTDHSFTKWVNGEEKKCEIDENQFQKIKEMYFSL</sequence>
<gene>
    <name evidence="3" type="ORF">ACFPTR_04900</name>
</gene>
<dbReference type="Proteomes" id="UP001596143">
    <property type="component" value="Unassembled WGS sequence"/>
</dbReference>
<reference evidence="4" key="1">
    <citation type="journal article" date="2019" name="Int. J. Syst. Evol. Microbiol.">
        <title>The Global Catalogue of Microorganisms (GCM) 10K type strain sequencing project: providing services to taxonomists for standard genome sequencing and annotation.</title>
        <authorList>
            <consortium name="The Broad Institute Genomics Platform"/>
            <consortium name="The Broad Institute Genome Sequencing Center for Infectious Disease"/>
            <person name="Wu L."/>
            <person name="Ma J."/>
        </authorList>
    </citation>
    <scope>NUCLEOTIDE SEQUENCE [LARGE SCALE GENOMIC DNA]</scope>
    <source>
        <strain evidence="4">CGMCC 1.15790</strain>
    </source>
</reference>
<evidence type="ECO:0000313" key="3">
    <source>
        <dbReference type="EMBL" id="MFC5628232.1"/>
    </source>
</evidence>
<evidence type="ECO:0000256" key="1">
    <source>
        <dbReference type="ARBA" id="ARBA00006547"/>
    </source>
</evidence>
<proteinExistence type="inferred from homology"/>
<dbReference type="RefSeq" id="WP_270897498.1">
    <property type="nucleotide sequence ID" value="NZ_JBHSPF010000018.1"/>
</dbReference>
<dbReference type="PANTHER" id="PTHR11786">
    <property type="entry name" value="N-HYDROXYARYLAMINE O-ACETYLTRANSFERASE"/>
    <property type="match status" value="1"/>
</dbReference>
<dbReference type="InterPro" id="IPR038765">
    <property type="entry name" value="Papain-like_cys_pep_sf"/>
</dbReference>
<dbReference type="Pfam" id="PF00797">
    <property type="entry name" value="Acetyltransf_2"/>
    <property type="match status" value="1"/>
</dbReference>
<dbReference type="InterPro" id="IPR001447">
    <property type="entry name" value="Arylamine_N-AcTrfase"/>
</dbReference>
<comment type="similarity">
    <text evidence="1 2">Belongs to the arylamine N-acetyltransferase family.</text>
</comment>
<evidence type="ECO:0000256" key="2">
    <source>
        <dbReference type="RuleBase" id="RU003452"/>
    </source>
</evidence>
<evidence type="ECO:0000313" key="4">
    <source>
        <dbReference type="Proteomes" id="UP001596143"/>
    </source>
</evidence>
<protein>
    <submittedName>
        <fullName evidence="3">Arylamine N-acetyltransferase</fullName>
    </submittedName>
</protein>
<comment type="caution">
    <text evidence="3">The sequence shown here is derived from an EMBL/GenBank/DDBJ whole genome shotgun (WGS) entry which is preliminary data.</text>
</comment>
<dbReference type="PANTHER" id="PTHR11786:SF0">
    <property type="entry name" value="ARYLAMINE N-ACETYLTRANSFERASE 4-RELATED"/>
    <property type="match status" value="1"/>
</dbReference>
<dbReference type="PRINTS" id="PR01543">
    <property type="entry name" value="ANATRNSFRASE"/>
</dbReference>